<dbReference type="Pfam" id="PF04408">
    <property type="entry name" value="WHD_HA2"/>
    <property type="match status" value="1"/>
</dbReference>
<dbReference type="GO" id="GO:0003723">
    <property type="term" value="F:RNA binding"/>
    <property type="evidence" value="ECO:0007669"/>
    <property type="project" value="TreeGrafter"/>
</dbReference>
<dbReference type="EMBL" id="CABIKO010000221">
    <property type="protein sequence ID" value="VVA31610.1"/>
    <property type="molecule type" value="Genomic_DNA"/>
</dbReference>
<dbReference type="InterPro" id="IPR056371">
    <property type="entry name" value="DHX37-like_C"/>
</dbReference>
<dbReference type="InterPro" id="IPR011709">
    <property type="entry name" value="DEAD-box_helicase_OB_fold"/>
</dbReference>
<dbReference type="GO" id="GO:0016787">
    <property type="term" value="F:hydrolase activity"/>
    <property type="evidence" value="ECO:0007669"/>
    <property type="project" value="UniProtKB-KW"/>
</dbReference>
<dbReference type="Proteomes" id="UP000327085">
    <property type="component" value="Chromosome 1"/>
</dbReference>
<dbReference type="GO" id="GO:0003724">
    <property type="term" value="F:RNA helicase activity"/>
    <property type="evidence" value="ECO:0007669"/>
    <property type="project" value="UniProtKB-EC"/>
</dbReference>
<feature type="region of interest" description="Disordered" evidence="7">
    <location>
        <begin position="76"/>
        <end position="102"/>
    </location>
</feature>
<evidence type="ECO:0000313" key="10">
    <source>
        <dbReference type="Proteomes" id="UP000327085"/>
    </source>
</evidence>
<feature type="region of interest" description="Disordered" evidence="7">
    <location>
        <begin position="280"/>
        <end position="301"/>
    </location>
</feature>
<keyword evidence="3" id="KW-0378">Hydrolase</keyword>
<evidence type="ECO:0000256" key="3">
    <source>
        <dbReference type="ARBA" id="ARBA00022801"/>
    </source>
</evidence>
<dbReference type="GO" id="GO:0000462">
    <property type="term" value="P:maturation of SSU-rRNA from tricistronic rRNA transcript (SSU-rRNA, 5.8S rRNA, LSU-rRNA)"/>
    <property type="evidence" value="ECO:0007669"/>
    <property type="project" value="TreeGrafter"/>
</dbReference>
<evidence type="ECO:0000256" key="6">
    <source>
        <dbReference type="ARBA" id="ARBA00047984"/>
    </source>
</evidence>
<dbReference type="PANTHER" id="PTHR18934:SF99">
    <property type="entry name" value="ATP-DEPENDENT RNA HELICASE DHX37-RELATED"/>
    <property type="match status" value="1"/>
</dbReference>
<dbReference type="Gene3D" id="1.20.120.1080">
    <property type="match status" value="1"/>
</dbReference>
<sequence>MISKSQQRKLKKLEEEKEKSVSISKSIEALEKYKLPEGAHSLLQSSKNIGKVESKKEKRRNAVLFSKAGFGVPLTDQPFKKIDSESESESEPELEKTQSRSDLWKNDQVQSKIVPAEIQKNTFISLDSSQGLICGRGLGVNGGTAADSPYKNAISNKHDMSLREHINILPTSSVNDDSQSMKMVSNFPFPTPPEGAALDEAERCLKILQALDSNGRLTPLGKAMADFPMSPRHSRMLLTVIQVMCKEKSYSRANLVLAYAVAAAAALSLSNPFVRQFEDSHTKSQDLDGDGNSSGTVNIEVMDKQEKLRRKKLKETVKMFREKFSNPSSDALSVAYALQCYELSESPVEFCNVNALHPKTMEEMSKLRKQLLQLVFNQSGVSGGEKDFSWIFGSLKDVENVWRVSHDKNPLLLYEEELLGQAICAGWADRVAKRIRGSSGLSLGDKKVHAVRYQACMVKEIVFLHRWSSVSNSAPEFLVYSELIQTRRPYMHGVTSVKSEWLVEYARSLCTFSAPPTDTKPYYEPLTDQVLHYVIPAFGPHLWELPSHSIPISNYAFRVAVFAYALLEGQVLPCLRSVRKYMAAPPASVLRPEAAGQRRVGSLLAKLNRKKIDSCAMLREVWKENPKELHPEIMDWFQEGFHNNFKTVWSHMLSEVILEPQDRFLKTSKRVKVKK</sequence>
<feature type="domain" description="Helicase-associated" evidence="8">
    <location>
        <begin position="200"/>
        <end position="335"/>
    </location>
</feature>
<dbReference type="GO" id="GO:0005730">
    <property type="term" value="C:nucleolus"/>
    <property type="evidence" value="ECO:0007669"/>
    <property type="project" value="TreeGrafter"/>
</dbReference>
<evidence type="ECO:0000256" key="2">
    <source>
        <dbReference type="ARBA" id="ARBA00022741"/>
    </source>
</evidence>
<keyword evidence="4 9" id="KW-0347">Helicase</keyword>
<evidence type="ECO:0000256" key="4">
    <source>
        <dbReference type="ARBA" id="ARBA00022806"/>
    </source>
</evidence>
<feature type="compositionally biased region" description="Basic and acidic residues" evidence="7">
    <location>
        <begin position="93"/>
        <end position="102"/>
    </location>
</feature>
<dbReference type="Pfam" id="PF07717">
    <property type="entry name" value="OB_NTP_bind"/>
    <property type="match status" value="1"/>
</dbReference>
<gene>
    <name evidence="9" type="ORF">ALMOND_2B016237</name>
</gene>
<dbReference type="Gramene" id="VVA31610">
    <property type="protein sequence ID" value="VVA31610"/>
    <property type="gene ID" value="Prudul26B016237"/>
</dbReference>
<dbReference type="InterPro" id="IPR048333">
    <property type="entry name" value="HA2_WH"/>
</dbReference>
<evidence type="ECO:0000313" key="9">
    <source>
        <dbReference type="EMBL" id="VVA31610.1"/>
    </source>
</evidence>
<accession>A0A5E4FWA7</accession>
<evidence type="ECO:0000256" key="1">
    <source>
        <dbReference type="ARBA" id="ARBA00012552"/>
    </source>
</evidence>
<dbReference type="Pfam" id="PF23362">
    <property type="entry name" value="DHX37_C"/>
    <property type="match status" value="1"/>
</dbReference>
<organism evidence="9 10">
    <name type="scientific">Prunus dulcis</name>
    <name type="common">Almond</name>
    <name type="synonym">Amygdalus dulcis</name>
    <dbReference type="NCBI Taxonomy" id="3755"/>
    <lineage>
        <taxon>Eukaryota</taxon>
        <taxon>Viridiplantae</taxon>
        <taxon>Streptophyta</taxon>
        <taxon>Embryophyta</taxon>
        <taxon>Tracheophyta</taxon>
        <taxon>Spermatophyta</taxon>
        <taxon>Magnoliopsida</taxon>
        <taxon>eudicotyledons</taxon>
        <taxon>Gunneridae</taxon>
        <taxon>Pentapetalae</taxon>
        <taxon>rosids</taxon>
        <taxon>fabids</taxon>
        <taxon>Rosales</taxon>
        <taxon>Rosaceae</taxon>
        <taxon>Amygdaloideae</taxon>
        <taxon>Amygdaleae</taxon>
        <taxon>Prunus</taxon>
    </lineage>
</organism>
<reference evidence="10" key="1">
    <citation type="journal article" date="2020" name="Plant J.">
        <title>Transposons played a major role in the diversification between the closely related almond and peach genomes: results from the almond genome sequence.</title>
        <authorList>
            <person name="Alioto T."/>
            <person name="Alexiou K.G."/>
            <person name="Bardil A."/>
            <person name="Barteri F."/>
            <person name="Castanera R."/>
            <person name="Cruz F."/>
            <person name="Dhingra A."/>
            <person name="Duval H."/>
            <person name="Fernandez I Marti A."/>
            <person name="Frias L."/>
            <person name="Galan B."/>
            <person name="Garcia J.L."/>
            <person name="Howad W."/>
            <person name="Gomez-Garrido J."/>
            <person name="Gut M."/>
            <person name="Julca I."/>
            <person name="Morata J."/>
            <person name="Puigdomenech P."/>
            <person name="Ribeca P."/>
            <person name="Rubio Cabetas M.J."/>
            <person name="Vlasova A."/>
            <person name="Wirthensohn M."/>
            <person name="Garcia-Mas J."/>
            <person name="Gabaldon T."/>
            <person name="Casacuberta J.M."/>
            <person name="Arus P."/>
        </authorList>
    </citation>
    <scope>NUCLEOTIDE SEQUENCE [LARGE SCALE GENOMIC DNA]</scope>
    <source>
        <strain evidence="10">cv. Texas</strain>
    </source>
</reference>
<dbReference type="OMA" id="FIREAIM"/>
<dbReference type="InParanoid" id="A0A5E4FWA7"/>
<keyword evidence="5" id="KW-0067">ATP-binding</keyword>
<feature type="compositionally biased region" description="Basic residues" evidence="7">
    <location>
        <begin position="1"/>
        <end position="11"/>
    </location>
</feature>
<comment type="catalytic activity">
    <reaction evidence="6">
        <text>ATP + H2O = ADP + phosphate + H(+)</text>
        <dbReference type="Rhea" id="RHEA:13065"/>
        <dbReference type="ChEBI" id="CHEBI:15377"/>
        <dbReference type="ChEBI" id="CHEBI:15378"/>
        <dbReference type="ChEBI" id="CHEBI:30616"/>
        <dbReference type="ChEBI" id="CHEBI:43474"/>
        <dbReference type="ChEBI" id="CHEBI:456216"/>
        <dbReference type="EC" id="3.6.4.13"/>
    </reaction>
</comment>
<dbReference type="InterPro" id="IPR007502">
    <property type="entry name" value="Helicase-assoc_dom"/>
</dbReference>
<dbReference type="GO" id="GO:0005524">
    <property type="term" value="F:ATP binding"/>
    <property type="evidence" value="ECO:0007669"/>
    <property type="project" value="UniProtKB-KW"/>
</dbReference>
<name>A0A5E4FWA7_PRUDU</name>
<dbReference type="PANTHER" id="PTHR18934">
    <property type="entry name" value="ATP-DEPENDENT RNA HELICASE"/>
    <property type="match status" value="1"/>
</dbReference>
<evidence type="ECO:0000256" key="7">
    <source>
        <dbReference type="SAM" id="MobiDB-lite"/>
    </source>
</evidence>
<dbReference type="FunFam" id="1.20.120.1080:FF:000021">
    <property type="entry name" value="ATP-dependent RNA helicase DEAH13"/>
    <property type="match status" value="1"/>
</dbReference>
<dbReference type="EC" id="3.6.4.13" evidence="1"/>
<keyword evidence="2" id="KW-0547">Nucleotide-binding</keyword>
<feature type="region of interest" description="Disordered" evidence="7">
    <location>
        <begin position="1"/>
        <end position="20"/>
    </location>
</feature>
<dbReference type="Pfam" id="PF21010">
    <property type="entry name" value="HA2_C"/>
    <property type="match status" value="1"/>
</dbReference>
<proteinExistence type="predicted"/>
<evidence type="ECO:0000259" key="8">
    <source>
        <dbReference type="SMART" id="SM00847"/>
    </source>
</evidence>
<dbReference type="AlphaFoldDB" id="A0A5E4FWA7"/>
<protein>
    <recommendedName>
        <fullName evidence="1">RNA helicase</fullName>
        <ecNumber evidence="1">3.6.4.13</ecNumber>
    </recommendedName>
</protein>
<evidence type="ECO:0000256" key="5">
    <source>
        <dbReference type="ARBA" id="ARBA00022840"/>
    </source>
</evidence>
<dbReference type="SMART" id="SM00847">
    <property type="entry name" value="HA2"/>
    <property type="match status" value="1"/>
</dbReference>